<sequence>MVTNKGKRSQTIYPNIADSVLTSVCLPVNDKIKNDTGQVEYKITWQGSEDVEIVPSKGLQDHPDWALVEAFEYFKAKKQYNSVNGDPEI</sequence>
<gene>
    <name evidence="1" type="ORF">MFLAVUS_006050</name>
</gene>
<comment type="caution">
    <text evidence="1">The sequence shown here is derived from an EMBL/GenBank/DDBJ whole genome shotgun (WGS) entry which is preliminary data.</text>
</comment>
<dbReference type="EMBL" id="BAABUK010000013">
    <property type="protein sequence ID" value="GAA5812593.1"/>
    <property type="molecule type" value="Genomic_DNA"/>
</dbReference>
<protein>
    <recommendedName>
        <fullName evidence="3">Chromo domain-containing protein</fullName>
    </recommendedName>
</protein>
<dbReference type="Proteomes" id="UP001473302">
    <property type="component" value="Unassembled WGS sequence"/>
</dbReference>
<organism evidence="1 2">
    <name type="scientific">Mucor flavus</name>
    <dbReference type="NCBI Taxonomy" id="439312"/>
    <lineage>
        <taxon>Eukaryota</taxon>
        <taxon>Fungi</taxon>
        <taxon>Fungi incertae sedis</taxon>
        <taxon>Mucoromycota</taxon>
        <taxon>Mucoromycotina</taxon>
        <taxon>Mucoromycetes</taxon>
        <taxon>Mucorales</taxon>
        <taxon>Mucorineae</taxon>
        <taxon>Mucoraceae</taxon>
        <taxon>Mucor</taxon>
    </lineage>
</organism>
<keyword evidence="2" id="KW-1185">Reference proteome</keyword>
<reference evidence="1 2" key="1">
    <citation type="submission" date="2024-04" db="EMBL/GenBank/DDBJ databases">
        <title>genome sequences of Mucor flavus KT1a and Helicostylum pulchrum KT1b strains isolated from the surface of a dry-aged beef.</title>
        <authorList>
            <person name="Toyotome T."/>
            <person name="Hosono M."/>
            <person name="Torimaru M."/>
            <person name="Fukuda K."/>
            <person name="Mikami N."/>
        </authorList>
    </citation>
    <scope>NUCLEOTIDE SEQUENCE [LARGE SCALE GENOMIC DNA]</scope>
    <source>
        <strain evidence="1 2">KT1a</strain>
    </source>
</reference>
<accession>A0ABP9Z0G3</accession>
<proteinExistence type="predicted"/>
<name>A0ABP9Z0G3_9FUNG</name>
<evidence type="ECO:0000313" key="1">
    <source>
        <dbReference type="EMBL" id="GAA5812593.1"/>
    </source>
</evidence>
<evidence type="ECO:0008006" key="3">
    <source>
        <dbReference type="Google" id="ProtNLM"/>
    </source>
</evidence>
<evidence type="ECO:0000313" key="2">
    <source>
        <dbReference type="Proteomes" id="UP001473302"/>
    </source>
</evidence>